<dbReference type="CDD" id="cd14978">
    <property type="entry name" value="7tmA_FMRFamide_R-like"/>
    <property type="match status" value="1"/>
</dbReference>
<dbReference type="InterPro" id="IPR052954">
    <property type="entry name" value="GPCR-Ligand_Int"/>
</dbReference>
<dbReference type="PROSITE" id="PS50262">
    <property type="entry name" value="G_PROTEIN_RECEP_F1_2"/>
    <property type="match status" value="1"/>
</dbReference>
<dbReference type="GO" id="GO:0016020">
    <property type="term" value="C:membrane"/>
    <property type="evidence" value="ECO:0007669"/>
    <property type="project" value="UniProtKB-SubCell"/>
</dbReference>
<name>A0A553NCD6_TIGCA</name>
<dbReference type="Pfam" id="PF00001">
    <property type="entry name" value="7tm_1"/>
    <property type="match status" value="1"/>
</dbReference>
<evidence type="ECO:0000256" key="3">
    <source>
        <dbReference type="ARBA" id="ARBA00022692"/>
    </source>
</evidence>
<proteinExistence type="inferred from homology"/>
<accession>A0A553NCD6</accession>
<feature type="transmembrane region" description="Helical" evidence="6">
    <location>
        <begin position="86"/>
        <end position="112"/>
    </location>
</feature>
<feature type="transmembrane region" description="Helical" evidence="6">
    <location>
        <begin position="226"/>
        <end position="249"/>
    </location>
</feature>
<feature type="transmembrane region" description="Helical" evidence="6">
    <location>
        <begin position="174"/>
        <end position="191"/>
    </location>
</feature>
<keyword evidence="3 6" id="KW-0812">Transmembrane</keyword>
<feature type="transmembrane region" description="Helical" evidence="6">
    <location>
        <begin position="54"/>
        <end position="74"/>
    </location>
</feature>
<dbReference type="PANTHER" id="PTHR46641">
    <property type="entry name" value="FMRFAMIDE RECEPTOR-RELATED"/>
    <property type="match status" value="1"/>
</dbReference>
<dbReference type="EMBL" id="VCGU01000458">
    <property type="protein sequence ID" value="TRY63087.1"/>
    <property type="molecule type" value="Genomic_DNA"/>
</dbReference>
<feature type="domain" description="G-protein coupled receptors family 1 profile" evidence="7">
    <location>
        <begin position="66"/>
        <end position="324"/>
    </location>
</feature>
<keyword evidence="4 6" id="KW-1133">Transmembrane helix</keyword>
<feature type="transmembrane region" description="Helical" evidence="6">
    <location>
        <begin position="132"/>
        <end position="153"/>
    </location>
</feature>
<evidence type="ECO:0000256" key="4">
    <source>
        <dbReference type="ARBA" id="ARBA00022989"/>
    </source>
</evidence>
<dbReference type="InterPro" id="IPR017452">
    <property type="entry name" value="GPCR_Rhodpsn_7TM"/>
</dbReference>
<comment type="subcellular location">
    <subcellularLocation>
        <location evidence="1">Membrane</location>
    </subcellularLocation>
</comment>
<evidence type="ECO:0000256" key="2">
    <source>
        <dbReference type="ARBA" id="ARBA00010663"/>
    </source>
</evidence>
<dbReference type="OrthoDB" id="10011262at2759"/>
<protein>
    <recommendedName>
        <fullName evidence="7">G-protein coupled receptors family 1 profile domain-containing protein</fullName>
    </recommendedName>
</protein>
<organism evidence="8 9">
    <name type="scientific">Tigriopus californicus</name>
    <name type="common">Marine copepod</name>
    <dbReference type="NCBI Taxonomy" id="6832"/>
    <lineage>
        <taxon>Eukaryota</taxon>
        <taxon>Metazoa</taxon>
        <taxon>Ecdysozoa</taxon>
        <taxon>Arthropoda</taxon>
        <taxon>Crustacea</taxon>
        <taxon>Multicrustacea</taxon>
        <taxon>Hexanauplia</taxon>
        <taxon>Copepoda</taxon>
        <taxon>Harpacticoida</taxon>
        <taxon>Harpacticidae</taxon>
        <taxon>Tigriopus</taxon>
    </lineage>
</organism>
<evidence type="ECO:0000259" key="7">
    <source>
        <dbReference type="PROSITE" id="PS50262"/>
    </source>
</evidence>
<dbReference type="STRING" id="6832.A0A553NCD6"/>
<comment type="similarity">
    <text evidence="2">Belongs to the G-protein coupled receptor 1 family.</text>
</comment>
<evidence type="ECO:0000313" key="9">
    <source>
        <dbReference type="Proteomes" id="UP000318571"/>
    </source>
</evidence>
<evidence type="ECO:0000256" key="1">
    <source>
        <dbReference type="ARBA" id="ARBA00004370"/>
    </source>
</evidence>
<evidence type="ECO:0000256" key="5">
    <source>
        <dbReference type="ARBA" id="ARBA00023136"/>
    </source>
</evidence>
<reference evidence="8 9" key="1">
    <citation type="journal article" date="2018" name="Nat. Ecol. Evol.">
        <title>Genomic signatures of mitonuclear coevolution across populations of Tigriopus californicus.</title>
        <authorList>
            <person name="Barreto F.S."/>
            <person name="Watson E.T."/>
            <person name="Lima T.G."/>
            <person name="Willett C.S."/>
            <person name="Edmands S."/>
            <person name="Li W."/>
            <person name="Burton R.S."/>
        </authorList>
    </citation>
    <scope>NUCLEOTIDE SEQUENCE [LARGE SCALE GENOMIC DNA]</scope>
    <source>
        <strain evidence="8 9">San Diego</strain>
    </source>
</reference>
<dbReference type="OMA" id="RNSINCF"/>
<dbReference type="Proteomes" id="UP000318571">
    <property type="component" value="Chromosome 10"/>
</dbReference>
<gene>
    <name evidence="8" type="ORF">TCAL_13670</name>
</gene>
<evidence type="ECO:0000256" key="6">
    <source>
        <dbReference type="SAM" id="Phobius"/>
    </source>
</evidence>
<sequence>MDTHTTMDILASSNRSWTSTAGRDLTTSNNSSNLTTILAAIQTISYFELVVHGFLISLLGFFGLIGNLFSFYVFSRPSMRNSINCFFMGLTIIDMFVITSAILMFSLPIMQAYLDLNYGATLFDIYQIITPFVYPIGMIAQSASVYLTVFITLERYLVVCQPLKSRTICTYRRALKCVIVIVVCSTLYNTSRFFEYEYIAVDNETAFLQSTALRQNDLYISIYINWLYMIFMYIIPFTVLIVVNSKIILEMRAARKTRSRMNATQCNEESASIMLLVIVCIFMICNAPAMVLNIMETLEFPAPKLAQISNALVVFNSSFAFVIYTTFCKKFRRILKALGTCRQNTVINLPLDALRATGAHSMVPGGGITSGDIQSIKFRRNVRSGATLNIKCECGNLDLVVIARAPPSKSPSPATFISSAQSSTRRAFFQHMSTEEIQV</sequence>
<dbReference type="GO" id="GO:0004930">
    <property type="term" value="F:G protein-coupled receptor activity"/>
    <property type="evidence" value="ECO:0007669"/>
    <property type="project" value="InterPro"/>
</dbReference>
<feature type="transmembrane region" description="Helical" evidence="6">
    <location>
        <begin position="307"/>
        <end position="327"/>
    </location>
</feature>
<dbReference type="InterPro" id="IPR000276">
    <property type="entry name" value="GPCR_Rhodpsn"/>
</dbReference>
<dbReference type="AlphaFoldDB" id="A0A553NCD6"/>
<dbReference type="Gene3D" id="1.20.1070.10">
    <property type="entry name" value="Rhodopsin 7-helix transmembrane proteins"/>
    <property type="match status" value="1"/>
</dbReference>
<keyword evidence="9" id="KW-1185">Reference proteome</keyword>
<evidence type="ECO:0000313" key="8">
    <source>
        <dbReference type="EMBL" id="TRY63087.1"/>
    </source>
</evidence>
<dbReference type="PANTHER" id="PTHR46641:SF2">
    <property type="entry name" value="FMRFAMIDE RECEPTOR"/>
    <property type="match status" value="1"/>
</dbReference>
<keyword evidence="5 6" id="KW-0472">Membrane</keyword>
<comment type="caution">
    <text evidence="8">The sequence shown here is derived from an EMBL/GenBank/DDBJ whole genome shotgun (WGS) entry which is preliminary data.</text>
</comment>
<dbReference type="SUPFAM" id="SSF81321">
    <property type="entry name" value="Family A G protein-coupled receptor-like"/>
    <property type="match status" value="1"/>
</dbReference>
<dbReference type="PRINTS" id="PR00237">
    <property type="entry name" value="GPCRRHODOPSN"/>
</dbReference>
<feature type="transmembrane region" description="Helical" evidence="6">
    <location>
        <begin position="270"/>
        <end position="295"/>
    </location>
</feature>